<dbReference type="SMART" id="SM00116">
    <property type="entry name" value="CBS"/>
    <property type="match status" value="2"/>
</dbReference>
<proteinExistence type="predicted"/>
<dbReference type="CDD" id="cd04584">
    <property type="entry name" value="CBS_pair_AcuB_like"/>
    <property type="match status" value="1"/>
</dbReference>
<organism evidence="3">
    <name type="scientific">Leptospira ellisii</name>
    <dbReference type="NCBI Taxonomy" id="2023197"/>
    <lineage>
        <taxon>Bacteria</taxon>
        <taxon>Pseudomonadati</taxon>
        <taxon>Spirochaetota</taxon>
        <taxon>Spirochaetia</taxon>
        <taxon>Leptospirales</taxon>
        <taxon>Leptospiraceae</taxon>
        <taxon>Leptospira</taxon>
    </lineage>
</organism>
<evidence type="ECO:0000256" key="2">
    <source>
        <dbReference type="PROSITE-ProRule" id="PRU00703"/>
    </source>
</evidence>
<sequence>MDVNKPIKQLMTTRIFTVNEKDSVSRVGNIFEKLEFHHLLVIDDQKRLIGVLSDRDYLKTISPFIGTRMERVQDELILSKTASQIMSSFLITVKEDQSVRYATELMLRYKISCLPVMDESGEIAGIVTSKDLMKEILTGPFDLSGSGFDDSQRS</sequence>
<evidence type="ECO:0000313" key="3">
    <source>
        <dbReference type="EMBL" id="PJZ94876.1"/>
    </source>
</evidence>
<dbReference type="SUPFAM" id="SSF54631">
    <property type="entry name" value="CBS-domain pair"/>
    <property type="match status" value="1"/>
</dbReference>
<evidence type="ECO:0000256" key="1">
    <source>
        <dbReference type="ARBA" id="ARBA00023122"/>
    </source>
</evidence>
<protein>
    <submittedName>
        <fullName evidence="3">Uncharacterized protein</fullName>
    </submittedName>
</protein>
<dbReference type="Pfam" id="PF00571">
    <property type="entry name" value="CBS"/>
    <property type="match status" value="2"/>
</dbReference>
<dbReference type="PANTHER" id="PTHR43080">
    <property type="entry name" value="CBS DOMAIN-CONTAINING PROTEIN CBSX3, MITOCHONDRIAL"/>
    <property type="match status" value="1"/>
</dbReference>
<accession>A0A2N0BE96</accession>
<dbReference type="OrthoDB" id="2375431at2"/>
<dbReference type="PANTHER" id="PTHR43080:SF2">
    <property type="entry name" value="CBS DOMAIN-CONTAINING PROTEIN"/>
    <property type="match status" value="1"/>
</dbReference>
<name>A0A2N0BE96_9LEPT</name>
<dbReference type="EMBL" id="NPEF01000002">
    <property type="protein sequence ID" value="PJZ94876.1"/>
    <property type="molecule type" value="Genomic_DNA"/>
</dbReference>
<gene>
    <name evidence="3" type="ORF">CH379_00415</name>
</gene>
<dbReference type="Gene3D" id="3.10.580.10">
    <property type="entry name" value="CBS-domain"/>
    <property type="match status" value="1"/>
</dbReference>
<accession>A0A2N0BKX2</accession>
<keyword evidence="1 2" id="KW-0129">CBS domain</keyword>
<dbReference type="InterPro" id="IPR046342">
    <property type="entry name" value="CBS_dom_sf"/>
</dbReference>
<reference evidence="3" key="1">
    <citation type="submission" date="2017-07" db="EMBL/GenBank/DDBJ databases">
        <title>Leptospira spp. isolated from tropical soils.</title>
        <authorList>
            <person name="Thibeaux R."/>
            <person name="Iraola G."/>
            <person name="Ferres I."/>
            <person name="Bierque E."/>
            <person name="Girault D."/>
            <person name="Soupe-Gilbert M.-E."/>
            <person name="Picardeau M."/>
            <person name="Goarant C."/>
        </authorList>
    </citation>
    <scope>NUCLEOTIDE SEQUENCE [LARGE SCALE GENOMIC DNA]</scope>
    <source>
        <strain evidence="3">ATI7-C-A5</strain>
    </source>
</reference>
<dbReference type="InterPro" id="IPR051257">
    <property type="entry name" value="Diverse_CBS-Domain"/>
</dbReference>
<dbReference type="InterPro" id="IPR000644">
    <property type="entry name" value="CBS_dom"/>
</dbReference>
<dbReference type="PROSITE" id="PS51371">
    <property type="entry name" value="CBS"/>
    <property type="match status" value="2"/>
</dbReference>
<comment type="caution">
    <text evidence="3">The sequence shown here is derived from an EMBL/GenBank/DDBJ whole genome shotgun (WGS) entry which is preliminary data.</text>
</comment>
<dbReference type="AlphaFoldDB" id="A0A2N0BE96"/>